<feature type="region of interest" description="Disordered" evidence="7">
    <location>
        <begin position="107"/>
        <end position="132"/>
    </location>
</feature>
<keyword evidence="3" id="KW-0805">Transcription regulation</keyword>
<keyword evidence="4" id="KW-0238">DNA-binding</keyword>
<dbReference type="PANTHER" id="PTHR13421:SF16">
    <property type="entry name" value="SNRNA-ACTIVATING PROTEIN COMPLEX SUBUNIT 3"/>
    <property type="match status" value="1"/>
</dbReference>
<dbReference type="GO" id="GO:0003681">
    <property type="term" value="F:bent DNA binding"/>
    <property type="evidence" value="ECO:0007669"/>
    <property type="project" value="TreeGrafter"/>
</dbReference>
<organism evidence="8 9">
    <name type="scientific">Escallonia herrerae</name>
    <dbReference type="NCBI Taxonomy" id="1293975"/>
    <lineage>
        <taxon>Eukaryota</taxon>
        <taxon>Viridiplantae</taxon>
        <taxon>Streptophyta</taxon>
        <taxon>Embryophyta</taxon>
        <taxon>Tracheophyta</taxon>
        <taxon>Spermatophyta</taxon>
        <taxon>Magnoliopsida</taxon>
        <taxon>eudicotyledons</taxon>
        <taxon>Gunneridae</taxon>
        <taxon>Pentapetalae</taxon>
        <taxon>asterids</taxon>
        <taxon>campanulids</taxon>
        <taxon>Escalloniales</taxon>
        <taxon>Escalloniaceae</taxon>
        <taxon>Escallonia</taxon>
    </lineage>
</organism>
<gene>
    <name evidence="8" type="ORF">RJ639_014638</name>
</gene>
<dbReference type="GO" id="GO:0042795">
    <property type="term" value="P:snRNA transcription by RNA polymerase II"/>
    <property type="evidence" value="ECO:0007669"/>
    <property type="project" value="TreeGrafter"/>
</dbReference>
<comment type="subcellular location">
    <subcellularLocation>
        <location evidence="1">Nucleus</location>
    </subcellularLocation>
</comment>
<keyword evidence="6" id="KW-0539">Nucleus</keyword>
<reference evidence="8" key="1">
    <citation type="submission" date="2022-12" db="EMBL/GenBank/DDBJ databases">
        <title>Draft genome assemblies for two species of Escallonia (Escalloniales).</title>
        <authorList>
            <person name="Chanderbali A."/>
            <person name="Dervinis C."/>
            <person name="Anghel I."/>
            <person name="Soltis D."/>
            <person name="Soltis P."/>
            <person name="Zapata F."/>
        </authorList>
    </citation>
    <scope>NUCLEOTIDE SEQUENCE</scope>
    <source>
        <strain evidence="8">UCBG64.0493</strain>
        <tissue evidence="8">Leaf</tissue>
    </source>
</reference>
<proteinExistence type="inferred from homology"/>
<evidence type="ECO:0000256" key="6">
    <source>
        <dbReference type="ARBA" id="ARBA00023242"/>
    </source>
</evidence>
<evidence type="ECO:0000256" key="3">
    <source>
        <dbReference type="ARBA" id="ARBA00023015"/>
    </source>
</evidence>
<dbReference type="GO" id="GO:0005634">
    <property type="term" value="C:nucleus"/>
    <property type="evidence" value="ECO:0007669"/>
    <property type="project" value="UniProtKB-SubCell"/>
</dbReference>
<dbReference type="Proteomes" id="UP001188597">
    <property type="component" value="Unassembled WGS sequence"/>
</dbReference>
<name>A0AA89APJ1_9ASTE</name>
<evidence type="ECO:0000256" key="4">
    <source>
        <dbReference type="ARBA" id="ARBA00023125"/>
    </source>
</evidence>
<dbReference type="EMBL" id="JAVXUP010001636">
    <property type="protein sequence ID" value="KAK3009538.1"/>
    <property type="molecule type" value="Genomic_DNA"/>
</dbReference>
<evidence type="ECO:0000256" key="5">
    <source>
        <dbReference type="ARBA" id="ARBA00023163"/>
    </source>
</evidence>
<evidence type="ECO:0000313" key="8">
    <source>
        <dbReference type="EMBL" id="KAK3009538.1"/>
    </source>
</evidence>
<accession>A0AA89APJ1</accession>
<dbReference type="PANTHER" id="PTHR13421">
    <property type="entry name" value="SNRNA-ACTIVATING PROTEIN COMPLEX SUBUNIT 3"/>
    <property type="match status" value="1"/>
</dbReference>
<dbReference type="AlphaFoldDB" id="A0AA89APJ1"/>
<evidence type="ECO:0000313" key="9">
    <source>
        <dbReference type="Proteomes" id="UP001188597"/>
    </source>
</evidence>
<sequence>MAESCIGGVEEGRGGDVGGGAYVYASIPRGGPIFVPDMAGPLTKVSDFESTVYQQLQDLEKEVSCASSSSHTFDDDGDLLVDDLKILTEEELVNKAFEVAFEDDEVDGNASQVSKEYPNAGKPDDDGISGTKDACLESSERVRDAVQINDSPSKTVEHGQSEKMVLRKRKGKRHIDWENVEHRQSEKMVLRNRKGKRHIDWDNDTLEECKNILKKSKKKRNTLEVHKNISRKRRKRRVNWKTDTVNIFSKLHVQESYIAKVEQLAKIKQKQDEDKAAARLHSFKYVVVIFMASSHWHLFCVSVCLSVSLPLSLSPTTPTETVR</sequence>
<dbReference type="GO" id="GO:0001046">
    <property type="term" value="F:core promoter sequence-specific DNA binding"/>
    <property type="evidence" value="ECO:0007669"/>
    <property type="project" value="TreeGrafter"/>
</dbReference>
<evidence type="ECO:0000256" key="1">
    <source>
        <dbReference type="ARBA" id="ARBA00004123"/>
    </source>
</evidence>
<dbReference type="GO" id="GO:0042796">
    <property type="term" value="P:snRNA transcription by RNA polymerase III"/>
    <property type="evidence" value="ECO:0007669"/>
    <property type="project" value="TreeGrafter"/>
</dbReference>
<evidence type="ECO:0000256" key="7">
    <source>
        <dbReference type="SAM" id="MobiDB-lite"/>
    </source>
</evidence>
<comment type="caution">
    <text evidence="8">The sequence shown here is derived from an EMBL/GenBank/DDBJ whole genome shotgun (WGS) entry which is preliminary data.</text>
</comment>
<dbReference type="InterPro" id="IPR022042">
    <property type="entry name" value="snRNA-activating_su3"/>
</dbReference>
<comment type="similarity">
    <text evidence="2">Belongs to the SNAPC3/SRD2 family.</text>
</comment>
<dbReference type="GO" id="GO:0000978">
    <property type="term" value="F:RNA polymerase II cis-regulatory region sequence-specific DNA binding"/>
    <property type="evidence" value="ECO:0007669"/>
    <property type="project" value="TreeGrafter"/>
</dbReference>
<protein>
    <submittedName>
        <fullName evidence="8">Uncharacterized protein</fullName>
    </submittedName>
</protein>
<dbReference type="GO" id="GO:0001006">
    <property type="term" value="F:RNA polymerase III type 3 promoter sequence-specific DNA binding"/>
    <property type="evidence" value="ECO:0007669"/>
    <property type="project" value="TreeGrafter"/>
</dbReference>
<keyword evidence="9" id="KW-1185">Reference proteome</keyword>
<keyword evidence="5" id="KW-0804">Transcription</keyword>
<evidence type="ECO:0000256" key="2">
    <source>
        <dbReference type="ARBA" id="ARBA00010410"/>
    </source>
</evidence>
<dbReference type="GO" id="GO:0019185">
    <property type="term" value="C:snRNA-activating protein complex"/>
    <property type="evidence" value="ECO:0007669"/>
    <property type="project" value="TreeGrafter"/>
</dbReference>